<feature type="region of interest" description="Disordered" evidence="1">
    <location>
        <begin position="94"/>
        <end position="114"/>
    </location>
</feature>
<evidence type="ECO:0000313" key="5">
    <source>
        <dbReference type="Proteomes" id="UP000094020"/>
    </source>
</evidence>
<keyword evidence="2" id="KW-0472">Membrane</keyword>
<evidence type="ECO:0000256" key="1">
    <source>
        <dbReference type="SAM" id="MobiDB-lite"/>
    </source>
</evidence>
<accession>A0A1B9I8T4</accession>
<evidence type="ECO:0000313" key="3">
    <source>
        <dbReference type="EMBL" id="OCF51915.1"/>
    </source>
</evidence>
<gene>
    <name evidence="3" type="ORF">I206_02631</name>
    <name evidence="4" type="ORF">I206_105091</name>
</gene>
<reference evidence="4" key="4">
    <citation type="submission" date="2024-02" db="EMBL/GenBank/DDBJ databases">
        <title>Comparative genomics of Cryptococcus and Kwoniella reveals pathogenesis evolution and contrasting modes of karyotype evolution via chromosome fusion or intercentromeric recombination.</title>
        <authorList>
            <person name="Coelho M.A."/>
            <person name="David-Palma M."/>
            <person name="Shea T."/>
            <person name="Bowers K."/>
            <person name="McGinley-Smith S."/>
            <person name="Mohammad A.W."/>
            <person name="Gnirke A."/>
            <person name="Yurkov A.M."/>
            <person name="Nowrousian M."/>
            <person name="Sun S."/>
            <person name="Cuomo C.A."/>
            <person name="Heitman J."/>
        </authorList>
    </citation>
    <scope>NUCLEOTIDE SEQUENCE</scope>
    <source>
        <strain evidence="4">CBS 10737</strain>
    </source>
</reference>
<dbReference type="AlphaFoldDB" id="A0A1B9I8T4"/>
<keyword evidence="5" id="KW-1185">Reference proteome</keyword>
<dbReference type="EMBL" id="CP144524">
    <property type="protein sequence ID" value="WWC71138.1"/>
    <property type="molecule type" value="Genomic_DNA"/>
</dbReference>
<sequence length="296" mass="34832">MPLISFRNFLILLCLPIVILKGIQWYITSICNSIRNYQVPKITSQLLIALIYLSIILVVSLKDLIQSIEVTIIHIPHPDDDDSDAEYNQKWNENELTSGEIDPPSYTSTEEPTSIETTNQIDIVKLDSLLEKKIKPKKNFVRQPVFINESWQFIEISESKANQIERKAERAHQRRLARSQIKQQETKMSITEPFAKDYMLHKDSFTCLYDPHDEEECENKIDLLIWRNKEMMIKHRAYIRQIHLESQEFRKESPKTPIPDKISKSKKRKSFSWKNITFRGKRVSEKPDSKLTTIDE</sequence>
<name>A0A1B9I8T4_9TREE</name>
<protein>
    <submittedName>
        <fullName evidence="3">Uncharacterized protein</fullName>
    </submittedName>
</protein>
<dbReference type="OrthoDB" id="10660152at2759"/>
<feature type="transmembrane region" description="Helical" evidence="2">
    <location>
        <begin position="42"/>
        <end position="61"/>
    </location>
</feature>
<dbReference type="GeneID" id="30171000"/>
<feature type="transmembrane region" description="Helical" evidence="2">
    <location>
        <begin position="9"/>
        <end position="27"/>
    </location>
</feature>
<keyword evidence="2" id="KW-0812">Transmembrane</keyword>
<reference evidence="3" key="1">
    <citation type="submission" date="2013-07" db="EMBL/GenBank/DDBJ databases">
        <title>The Genome Sequence of Cryptococcus pinus CBS10737.</title>
        <authorList>
            <consortium name="The Broad Institute Genome Sequencing Platform"/>
            <person name="Cuomo C."/>
            <person name="Litvintseva A."/>
            <person name="Chen Y."/>
            <person name="Heitman J."/>
            <person name="Sun S."/>
            <person name="Springer D."/>
            <person name="Dromer F."/>
            <person name="Young S.K."/>
            <person name="Zeng Q."/>
            <person name="Gargeya S."/>
            <person name="Fitzgerald M."/>
            <person name="Abouelleil A."/>
            <person name="Alvarado L."/>
            <person name="Berlin A.M."/>
            <person name="Chapman S.B."/>
            <person name="Dewar J."/>
            <person name="Goldberg J."/>
            <person name="Griggs A."/>
            <person name="Gujja S."/>
            <person name="Hansen M."/>
            <person name="Howarth C."/>
            <person name="Imamovic A."/>
            <person name="Larimer J."/>
            <person name="McCowan C."/>
            <person name="Murphy C."/>
            <person name="Pearson M."/>
            <person name="Priest M."/>
            <person name="Roberts A."/>
            <person name="Saif S."/>
            <person name="Shea T."/>
            <person name="Sykes S."/>
            <person name="Wortman J."/>
            <person name="Nusbaum C."/>
            <person name="Birren B."/>
        </authorList>
    </citation>
    <scope>NUCLEOTIDE SEQUENCE [LARGE SCALE GENOMIC DNA]</scope>
    <source>
        <strain evidence="3">CBS 10737</strain>
    </source>
</reference>
<proteinExistence type="predicted"/>
<reference evidence="4" key="2">
    <citation type="submission" date="2013-07" db="EMBL/GenBank/DDBJ databases">
        <authorList>
            <consortium name="The Broad Institute Genome Sequencing Platform"/>
            <person name="Cuomo C."/>
            <person name="Litvintseva A."/>
            <person name="Chen Y."/>
            <person name="Heitman J."/>
            <person name="Sun S."/>
            <person name="Springer D."/>
            <person name="Dromer F."/>
            <person name="Young S.K."/>
            <person name="Zeng Q."/>
            <person name="Gargeya S."/>
            <person name="Fitzgerald M."/>
            <person name="Abouelleil A."/>
            <person name="Alvarado L."/>
            <person name="Berlin A.M."/>
            <person name="Chapman S.B."/>
            <person name="Dewar J."/>
            <person name="Goldberg J."/>
            <person name="Griggs A."/>
            <person name="Gujja S."/>
            <person name="Hansen M."/>
            <person name="Howarth C."/>
            <person name="Imamovic A."/>
            <person name="Larimer J."/>
            <person name="McCowan C."/>
            <person name="Murphy C."/>
            <person name="Pearson M."/>
            <person name="Priest M."/>
            <person name="Roberts A."/>
            <person name="Saif S."/>
            <person name="Shea T."/>
            <person name="Sykes S."/>
            <person name="Wortman J."/>
            <person name="Nusbaum C."/>
            <person name="Birren B."/>
        </authorList>
    </citation>
    <scope>NUCLEOTIDE SEQUENCE</scope>
    <source>
        <strain evidence="4">CBS 10737</strain>
    </source>
</reference>
<evidence type="ECO:0000313" key="4">
    <source>
        <dbReference type="EMBL" id="WWC71138.1"/>
    </source>
</evidence>
<dbReference type="EMBL" id="KV700115">
    <property type="protein sequence ID" value="OCF51915.1"/>
    <property type="molecule type" value="Genomic_DNA"/>
</dbReference>
<organism evidence="3">
    <name type="scientific">Kwoniella pini CBS 10737</name>
    <dbReference type="NCBI Taxonomy" id="1296096"/>
    <lineage>
        <taxon>Eukaryota</taxon>
        <taxon>Fungi</taxon>
        <taxon>Dikarya</taxon>
        <taxon>Basidiomycota</taxon>
        <taxon>Agaricomycotina</taxon>
        <taxon>Tremellomycetes</taxon>
        <taxon>Tremellales</taxon>
        <taxon>Cryptococcaceae</taxon>
        <taxon>Kwoniella</taxon>
    </lineage>
</organism>
<feature type="region of interest" description="Disordered" evidence="1">
    <location>
        <begin position="250"/>
        <end position="269"/>
    </location>
</feature>
<dbReference type="KEGG" id="kpin:30171000"/>
<evidence type="ECO:0000256" key="2">
    <source>
        <dbReference type="SAM" id="Phobius"/>
    </source>
</evidence>
<keyword evidence="2" id="KW-1133">Transmembrane helix</keyword>
<feature type="compositionally biased region" description="Low complexity" evidence="1">
    <location>
        <begin position="103"/>
        <end position="114"/>
    </location>
</feature>
<dbReference type="Proteomes" id="UP000094020">
    <property type="component" value="Chromosome 6"/>
</dbReference>
<dbReference type="RefSeq" id="XP_019013134.1">
    <property type="nucleotide sequence ID" value="XM_019154394.1"/>
</dbReference>
<reference evidence="3" key="3">
    <citation type="submission" date="2016-07" db="EMBL/GenBank/DDBJ databases">
        <title>Evolution of pathogenesis and genome organization in the Tremellales.</title>
        <authorList>
            <person name="Cuomo C."/>
            <person name="Litvintseva A."/>
            <person name="Heitman J."/>
            <person name="Chen Y."/>
            <person name="Sun S."/>
            <person name="Springer D."/>
            <person name="Dromer F."/>
            <person name="Young S."/>
            <person name="Zeng Q."/>
            <person name="Chapman S."/>
            <person name="Gujja S."/>
            <person name="Saif S."/>
            <person name="Birren B."/>
        </authorList>
    </citation>
    <scope>NUCLEOTIDE SEQUENCE</scope>
    <source>
        <strain evidence="3">CBS 10737</strain>
    </source>
</reference>